<sequence length="479" mass="53804">MCGSKMATEGLPLGRRERGASQDILAGADFLSILIKSSRRRTYSEPTTSTSSTSATLLDLEDNRISDSAVNYVRTPRETSPFAQTSTEVQSKIYDTTLVSDCDSSDSVKDDVVVTVRVTSSIDRTSKIQPSQELVNDESTFSETLTEPPTTEMFDQNFVASEDHPSIVAKASKSELSVEESEPVTKDSDLTFNQGYPARVRQIPGPSFSRSSSFSNQDNDPKPVHSTLIFHDNPDDPGRARSVSYSTVIQHPHIQNEMEHNSQQHERRERNYNGAQSPFVNNYDIGQTRKILLNDTKLSAPQSYNLEHADTSLSNVPFSTTQRNWEMKEDNYEKPTRKGLATTEQNWEMQEKPYSPPPVTSHQFPKVYGRPEQNYEVDETVSVVTNGRTHGVQPSIRPDKIEKVTNSTKKDDNQKVGYVVEGRNYRKYRVEERTADGFIVGEYGVVSHDDGSLRGVRYTADGTINPRLIYDALMKFLSL</sequence>
<comment type="caution">
    <text evidence="2">The sequence shown here is derived from an EMBL/GenBank/DDBJ whole genome shotgun (WGS) entry which is preliminary data.</text>
</comment>
<dbReference type="EMBL" id="JANEYG010000112">
    <property type="protein sequence ID" value="KAJ8912776.1"/>
    <property type="molecule type" value="Genomic_DNA"/>
</dbReference>
<evidence type="ECO:0000313" key="3">
    <source>
        <dbReference type="Proteomes" id="UP001159042"/>
    </source>
</evidence>
<reference evidence="2 3" key="1">
    <citation type="journal article" date="2023" name="Insect Mol. Biol.">
        <title>Genome sequencing provides insights into the evolution of gene families encoding plant cell wall-degrading enzymes in longhorned beetles.</title>
        <authorList>
            <person name="Shin N.R."/>
            <person name="Okamura Y."/>
            <person name="Kirsch R."/>
            <person name="Pauchet Y."/>
        </authorList>
    </citation>
    <scope>NUCLEOTIDE SEQUENCE [LARGE SCALE GENOMIC DNA]</scope>
    <source>
        <strain evidence="2">EAD_L_NR</strain>
    </source>
</reference>
<accession>A0AAV8VFZ0</accession>
<feature type="region of interest" description="Disordered" evidence="1">
    <location>
        <begin position="258"/>
        <end position="281"/>
    </location>
</feature>
<gene>
    <name evidence="2" type="ORF">NQ315_002533</name>
</gene>
<keyword evidence="3" id="KW-1185">Reference proteome</keyword>
<evidence type="ECO:0000256" key="1">
    <source>
        <dbReference type="SAM" id="MobiDB-lite"/>
    </source>
</evidence>
<proteinExistence type="predicted"/>
<name>A0AAV8VFZ0_9CUCU</name>
<dbReference type="AlphaFoldDB" id="A0AAV8VFZ0"/>
<dbReference type="Proteomes" id="UP001159042">
    <property type="component" value="Unassembled WGS sequence"/>
</dbReference>
<protein>
    <submittedName>
        <fullName evidence="2">Uncharacterized protein</fullName>
    </submittedName>
</protein>
<feature type="region of interest" description="Disordered" evidence="1">
    <location>
        <begin position="171"/>
        <end position="241"/>
    </location>
</feature>
<organism evidence="2 3">
    <name type="scientific">Exocentrus adspersus</name>
    <dbReference type="NCBI Taxonomy" id="1586481"/>
    <lineage>
        <taxon>Eukaryota</taxon>
        <taxon>Metazoa</taxon>
        <taxon>Ecdysozoa</taxon>
        <taxon>Arthropoda</taxon>
        <taxon>Hexapoda</taxon>
        <taxon>Insecta</taxon>
        <taxon>Pterygota</taxon>
        <taxon>Neoptera</taxon>
        <taxon>Endopterygota</taxon>
        <taxon>Coleoptera</taxon>
        <taxon>Polyphaga</taxon>
        <taxon>Cucujiformia</taxon>
        <taxon>Chrysomeloidea</taxon>
        <taxon>Cerambycidae</taxon>
        <taxon>Lamiinae</taxon>
        <taxon>Acanthocinini</taxon>
        <taxon>Exocentrus</taxon>
    </lineage>
</organism>
<evidence type="ECO:0000313" key="2">
    <source>
        <dbReference type="EMBL" id="KAJ8912776.1"/>
    </source>
</evidence>
<feature type="compositionally biased region" description="Basic and acidic residues" evidence="1">
    <location>
        <begin position="258"/>
        <end position="271"/>
    </location>
</feature>